<name>A0A2S9XEV5_9BACT</name>
<evidence type="ECO:0000313" key="2">
    <source>
        <dbReference type="EMBL" id="PRP91377.1"/>
    </source>
</evidence>
<dbReference type="Proteomes" id="UP000237968">
    <property type="component" value="Unassembled WGS sequence"/>
</dbReference>
<gene>
    <name evidence="2" type="ORF">ENSA5_54940</name>
</gene>
<proteinExistence type="predicted"/>
<keyword evidence="3" id="KW-1185">Reference proteome</keyword>
<evidence type="ECO:0000313" key="3">
    <source>
        <dbReference type="Proteomes" id="UP000237968"/>
    </source>
</evidence>
<dbReference type="AlphaFoldDB" id="A0A2S9XEV5"/>
<sequence length="268" mass="28888">MDTARAAAVEVGAGVPELQRGVAPPRHHLAVAGDVLEPPAVAERAQGMKGHALRVELIVQVEAAPVREGDRRAAGVTAVREPDLRRTGPAEGAHVIVGAPEHHHVVGARGRPLAHEDDVERDAGVLEQREQLGLLLVRRPDPAVELGHHVAVDVDRISARVVDRPRLNRDRVGVDVDDTAGLGVGRQQHEDARGQRGEGQRGEDPIQAAHGTDGTAESGRAPPVEGCGDEHPSSDRTRAPVDRPTNQPARRFLGRLQLAELDRWRRRL</sequence>
<organism evidence="2 3">
    <name type="scientific">Enhygromyxa salina</name>
    <dbReference type="NCBI Taxonomy" id="215803"/>
    <lineage>
        <taxon>Bacteria</taxon>
        <taxon>Pseudomonadati</taxon>
        <taxon>Myxococcota</taxon>
        <taxon>Polyangia</taxon>
        <taxon>Nannocystales</taxon>
        <taxon>Nannocystaceae</taxon>
        <taxon>Enhygromyxa</taxon>
    </lineage>
</organism>
<feature type="compositionally biased region" description="Basic and acidic residues" evidence="1">
    <location>
        <begin position="228"/>
        <end position="241"/>
    </location>
</feature>
<accession>A0A2S9XEV5</accession>
<feature type="compositionally biased region" description="Basic and acidic residues" evidence="1">
    <location>
        <begin position="187"/>
        <end position="204"/>
    </location>
</feature>
<comment type="caution">
    <text evidence="2">The sequence shown here is derived from an EMBL/GenBank/DDBJ whole genome shotgun (WGS) entry which is preliminary data.</text>
</comment>
<protein>
    <submittedName>
        <fullName evidence="2">Uncharacterized protein</fullName>
    </submittedName>
</protein>
<feature type="region of interest" description="Disordered" evidence="1">
    <location>
        <begin position="172"/>
        <end position="251"/>
    </location>
</feature>
<evidence type="ECO:0000256" key="1">
    <source>
        <dbReference type="SAM" id="MobiDB-lite"/>
    </source>
</evidence>
<reference evidence="2 3" key="1">
    <citation type="submission" date="2018-03" db="EMBL/GenBank/DDBJ databases">
        <title>Draft Genome Sequences of the Obligatory Marine Myxobacteria Enhygromyxa salina SWB005.</title>
        <authorList>
            <person name="Poehlein A."/>
            <person name="Moghaddam J.A."/>
            <person name="Harms H."/>
            <person name="Alanjari M."/>
            <person name="Koenig G.M."/>
            <person name="Daniel R."/>
            <person name="Schaeberle T.F."/>
        </authorList>
    </citation>
    <scope>NUCLEOTIDE SEQUENCE [LARGE SCALE GENOMIC DNA]</scope>
    <source>
        <strain evidence="2 3">SWB005</strain>
    </source>
</reference>
<dbReference type="EMBL" id="PVNK01000242">
    <property type="protein sequence ID" value="PRP91377.1"/>
    <property type="molecule type" value="Genomic_DNA"/>
</dbReference>